<comment type="similarity">
    <text evidence="2">Belongs to the ABC-4 integral membrane protein family. LolC/E subfamily.</text>
</comment>
<organism evidence="10 11">
    <name type="scientific">Pendulispora albinea</name>
    <dbReference type="NCBI Taxonomy" id="2741071"/>
    <lineage>
        <taxon>Bacteria</taxon>
        <taxon>Pseudomonadati</taxon>
        <taxon>Myxococcota</taxon>
        <taxon>Myxococcia</taxon>
        <taxon>Myxococcales</taxon>
        <taxon>Sorangiineae</taxon>
        <taxon>Pendulisporaceae</taxon>
        <taxon>Pendulispora</taxon>
    </lineage>
</organism>
<comment type="subcellular location">
    <subcellularLocation>
        <location evidence="1">Cell membrane</location>
        <topology evidence="1">Multi-pass membrane protein</topology>
    </subcellularLocation>
</comment>
<proteinExistence type="inferred from homology"/>
<accession>A0ABZ2MB28</accession>
<keyword evidence="6 7" id="KW-0472">Membrane</keyword>
<reference evidence="10 11" key="1">
    <citation type="submission" date="2021-12" db="EMBL/GenBank/DDBJ databases">
        <title>Discovery of the Pendulisporaceae a myxobacterial family with distinct sporulation behavior and unique specialized metabolism.</title>
        <authorList>
            <person name="Garcia R."/>
            <person name="Popoff A."/>
            <person name="Bader C.D."/>
            <person name="Loehr J."/>
            <person name="Walesch S."/>
            <person name="Walt C."/>
            <person name="Boldt J."/>
            <person name="Bunk B."/>
            <person name="Haeckl F.J.F.P.J."/>
            <person name="Gunesch A.P."/>
            <person name="Birkelbach J."/>
            <person name="Nuebel U."/>
            <person name="Pietschmann T."/>
            <person name="Bach T."/>
            <person name="Mueller R."/>
        </authorList>
    </citation>
    <scope>NUCLEOTIDE SEQUENCE [LARGE SCALE GENOMIC DNA]</scope>
    <source>
        <strain evidence="10 11">MSr11954</strain>
    </source>
</reference>
<evidence type="ECO:0000256" key="1">
    <source>
        <dbReference type="ARBA" id="ARBA00004651"/>
    </source>
</evidence>
<feature type="domain" description="MacB-like periplasmic core" evidence="9">
    <location>
        <begin position="25"/>
        <end position="233"/>
    </location>
</feature>
<protein>
    <submittedName>
        <fullName evidence="10">ABC transporter permease</fullName>
    </submittedName>
</protein>
<feature type="transmembrane region" description="Helical" evidence="7">
    <location>
        <begin position="327"/>
        <end position="350"/>
    </location>
</feature>
<evidence type="ECO:0000256" key="6">
    <source>
        <dbReference type="ARBA" id="ARBA00023136"/>
    </source>
</evidence>
<sequence>MKPRGEKLVVFKLAWRSLWRNKRRTLITLSSIALGLAFAVFFASFVTGMHKRTIGDMTRMLAGHITVEHAKFREDPAAGWFVPSIARVQSLASTYPEIEIVKPIVLAQAMVSVANGSSGAVLMGVDPRVEAEVSLFAHRIVKGRYLAPDDAKGVLIGKRLSERLKLDLDSKVVLTTVDAHGESSDTLLRVIGIFETASDEIDLGILQVTLATAQKILALEPDQATQVGLVLSDWNTQTRVLEGLRRDLAGPLVSVRPWQDLMPQIASWLLMSGTITRVLGIIIIVLVTATILNTILMSVLERSREFAVLLALGTPPRLLRSQVMTESIILGILGSAAGALLGGGCALFFATRGIDLAWASGGEFSVGGFAVDLKIRTYLDPSNLVFLAVMVFVFTVMAGVWPAVRSTRIDLARALRLR</sequence>
<gene>
    <name evidence="10" type="ORF">LZC94_21190</name>
</gene>
<dbReference type="InterPro" id="IPR051447">
    <property type="entry name" value="Lipoprotein-release_system"/>
</dbReference>
<evidence type="ECO:0000259" key="9">
    <source>
        <dbReference type="Pfam" id="PF12704"/>
    </source>
</evidence>
<dbReference type="InterPro" id="IPR025857">
    <property type="entry name" value="MacB_PCD"/>
</dbReference>
<dbReference type="PANTHER" id="PTHR30489:SF0">
    <property type="entry name" value="LIPOPROTEIN-RELEASING SYSTEM TRANSMEMBRANE PROTEIN LOLE"/>
    <property type="match status" value="1"/>
</dbReference>
<feature type="transmembrane region" description="Helical" evidence="7">
    <location>
        <begin position="278"/>
        <end position="300"/>
    </location>
</feature>
<evidence type="ECO:0000256" key="3">
    <source>
        <dbReference type="ARBA" id="ARBA00022475"/>
    </source>
</evidence>
<feature type="transmembrane region" description="Helical" evidence="7">
    <location>
        <begin position="384"/>
        <end position="404"/>
    </location>
</feature>
<keyword evidence="3" id="KW-1003">Cell membrane</keyword>
<evidence type="ECO:0000256" key="4">
    <source>
        <dbReference type="ARBA" id="ARBA00022692"/>
    </source>
</evidence>
<keyword evidence="4 7" id="KW-0812">Transmembrane</keyword>
<evidence type="ECO:0000313" key="10">
    <source>
        <dbReference type="EMBL" id="WXB19727.1"/>
    </source>
</evidence>
<evidence type="ECO:0000256" key="2">
    <source>
        <dbReference type="ARBA" id="ARBA00005236"/>
    </source>
</evidence>
<feature type="domain" description="ABC3 transporter permease C-terminal" evidence="8">
    <location>
        <begin position="278"/>
        <end position="410"/>
    </location>
</feature>
<evidence type="ECO:0000256" key="7">
    <source>
        <dbReference type="SAM" id="Phobius"/>
    </source>
</evidence>
<dbReference type="Pfam" id="PF02687">
    <property type="entry name" value="FtsX"/>
    <property type="match status" value="1"/>
</dbReference>
<dbReference type="InterPro" id="IPR003838">
    <property type="entry name" value="ABC3_permease_C"/>
</dbReference>
<evidence type="ECO:0000256" key="5">
    <source>
        <dbReference type="ARBA" id="ARBA00022989"/>
    </source>
</evidence>
<name>A0ABZ2MB28_9BACT</name>
<dbReference type="EMBL" id="CP089984">
    <property type="protein sequence ID" value="WXB19727.1"/>
    <property type="molecule type" value="Genomic_DNA"/>
</dbReference>
<keyword evidence="11" id="KW-1185">Reference proteome</keyword>
<dbReference type="RefSeq" id="WP_394829324.1">
    <property type="nucleotide sequence ID" value="NZ_CP089984.1"/>
</dbReference>
<dbReference type="Proteomes" id="UP001370348">
    <property type="component" value="Chromosome"/>
</dbReference>
<feature type="transmembrane region" description="Helical" evidence="7">
    <location>
        <begin position="26"/>
        <end position="46"/>
    </location>
</feature>
<evidence type="ECO:0000313" key="11">
    <source>
        <dbReference type="Proteomes" id="UP001370348"/>
    </source>
</evidence>
<dbReference type="PANTHER" id="PTHR30489">
    <property type="entry name" value="LIPOPROTEIN-RELEASING SYSTEM TRANSMEMBRANE PROTEIN LOLE"/>
    <property type="match status" value="1"/>
</dbReference>
<keyword evidence="5 7" id="KW-1133">Transmembrane helix</keyword>
<dbReference type="Pfam" id="PF12704">
    <property type="entry name" value="MacB_PCD"/>
    <property type="match status" value="1"/>
</dbReference>
<evidence type="ECO:0000259" key="8">
    <source>
        <dbReference type="Pfam" id="PF02687"/>
    </source>
</evidence>